<dbReference type="Pfam" id="PF20148">
    <property type="entry name" value="DUF6531"/>
    <property type="match status" value="1"/>
</dbReference>
<accession>A0A2G3EA32</accession>
<evidence type="ECO:0000259" key="3">
    <source>
        <dbReference type="Pfam" id="PF25023"/>
    </source>
</evidence>
<feature type="domain" description="Teneurin-like YD-shell" evidence="3">
    <location>
        <begin position="961"/>
        <end position="1143"/>
    </location>
</feature>
<feature type="non-terminal residue" evidence="4">
    <location>
        <position position="1527"/>
    </location>
</feature>
<dbReference type="Proteomes" id="UP000224317">
    <property type="component" value="Unassembled WGS sequence"/>
</dbReference>
<dbReference type="PANTHER" id="PTHR32305">
    <property type="match status" value="1"/>
</dbReference>
<dbReference type="InterPro" id="IPR045351">
    <property type="entry name" value="DUF6531"/>
</dbReference>
<dbReference type="InterPro" id="IPR056823">
    <property type="entry name" value="TEN-like_YD-shell"/>
</dbReference>
<evidence type="ECO:0000259" key="2">
    <source>
        <dbReference type="Pfam" id="PF20148"/>
    </source>
</evidence>
<dbReference type="InterPro" id="IPR031325">
    <property type="entry name" value="RHS_repeat"/>
</dbReference>
<comment type="caution">
    <text evidence="4">The sequence shown here is derived from an EMBL/GenBank/DDBJ whole genome shotgun (WGS) entry which is preliminary data.</text>
</comment>
<dbReference type="EMBL" id="PDYH01000029">
    <property type="protein sequence ID" value="PHU40097.1"/>
    <property type="molecule type" value="Genomic_DNA"/>
</dbReference>
<keyword evidence="5" id="KW-1185">Reference proteome</keyword>
<dbReference type="InterPro" id="IPR050708">
    <property type="entry name" value="T6SS_VgrG/RHS"/>
</dbReference>
<sequence length="1527" mass="173330">ELGEIVMARADASGNIERGEVDIQWNTQRLRSYFNKCQETYDSFLSMSDGLIKAFESYANDEEHTGPEADSSKAFVTEKQIPLLIDIVDDIQKLEDLQENLMTSFEENVDSSTAARISTAHLRQVMLDFVGLEDNLQDVGDKIKGLAEGLAETCSEVGTYTVPDYQPYYDEMEKLSSRNGLTGLVPETKKALEDFDAAHKTDISSSDYKTIYDTITANISSFMAGLGDGKYYDITTYNETGESLAWRYPANELEGEALEEYVQYVTDMDAYLRGVKPRCAVYKYDPVNMCNGNYINEHTDISLGGRFKLEFKRFYNALDISEKSLGVGWTHSFEKRIYEDNDKLKIDYPDGSSGSFACINAKKQLYMEEHGEPGILEKLTDGYVLRQDSGEFERYDVRGYLIAFGDNDGENVSLVYEKSEGKRLLSKVVAKNSNTLTFSYFKDGKNLGLIEKVTDQTGRSVFYAYEDRRLVEIKEPDQATRRFTYDSENRIKDVINPKGITSITNEYDSEGRTVKQSFPDETVMTYEYDDEKKTCTATEQNGNRVIYTHDELGRHTKTTYYDGEERYTYNNRNQKTSYTDKRGNTTRFSYDNKGHLTKVVDALRNKTSITYRADGKPLAVKGAKGEEYHYEYDLDGKLFEIRNPLNETNRFIYKNGNLAKAKNANGAATLFSYDERGNVNTVEDPDGVKTSYEYDELNRVIKTVSPSGEVTTFEYDSADRITRTVDALGNERIYTYDAAGKVTSVTEPDKTKRTFDINVMGKVSRVVDQAGRVTEIKYNVMGKQEKVCLPNGGVIYYEYDPLMRLTKVTDPEGRTRVYDYDKNGNVVAEYIGDIKVRALEYDVMNRVTKETDALGHTRSFTYDEAGLVTSVTDTLGNKSTREYDLLGRVTKEIDPLGNKTSYTYTKLGNIETITDAANRVRRFEYTRGGKLTAIYFCDKLEQNLEYDGAGRVSKRTFADGYEISYSYDALSRIEKVNGTDGRAVSYEYDAMGRATKVSDGDKDTLYTYTATGRLKSVVDALSNETVYTYDALDNLKSIHRIDGLADDSETKEDRLPKVGEDGHVTIYSYNLAGQLTEVTDALGQKETYEYDQYGRLVTKVDRDNYSTAYGYNDLGKVTRVDYADGKSVAFAYNELNQLNEINDWLGKTTLENDVLGRLKKVTDYKNRTVSYEYGNLGEKTKLVYPDGKEVIYNYDEERKLSSVVGNEEETLYSYDAFGRVINKSFANGVSQAYTYLPGGNIASMTSTDKEGVLDKYFYTYDNSGYISEINRNRRELDAVSGKYEYSYDAIGRLIKSIHDGAIKAEYQYDAFGNRTSLTEGNTSTTYSYDVLDRLLEVNELNNNQSVVKTYDYDKRGNQTNEYVDGVLNKTFTFDATGMMSKVTDAVKGQQENIYNGLGFRVETTRPEEHIEYLCDLSKDYFNLLERTVNGEKESFVYDKNVISMSKKGSNFYYIQDELGSPMYLTGTDGVAVSSYAFDDFGRNIDPRTGKQKHGYTKDGNIIQPFAFTGYQEDEFSGLKFAQARFYD</sequence>
<organism evidence="4 5">
    <name type="scientific">Pseudobutyrivibrio ruminis</name>
    <dbReference type="NCBI Taxonomy" id="46206"/>
    <lineage>
        <taxon>Bacteria</taxon>
        <taxon>Bacillati</taxon>
        <taxon>Bacillota</taxon>
        <taxon>Clostridia</taxon>
        <taxon>Lachnospirales</taxon>
        <taxon>Lachnospiraceae</taxon>
        <taxon>Pseudobutyrivibrio</taxon>
    </lineage>
</organism>
<dbReference type="InterPro" id="IPR006530">
    <property type="entry name" value="YD"/>
</dbReference>
<name>A0A2G3EA32_9FIRM</name>
<dbReference type="PANTHER" id="PTHR32305:SF15">
    <property type="entry name" value="PROTEIN RHSA-RELATED"/>
    <property type="match status" value="1"/>
</dbReference>
<feature type="domain" description="Teneurin-like YD-shell" evidence="3">
    <location>
        <begin position="1259"/>
        <end position="1483"/>
    </location>
</feature>
<feature type="non-terminal residue" evidence="4">
    <location>
        <position position="1"/>
    </location>
</feature>
<evidence type="ECO:0008006" key="6">
    <source>
        <dbReference type="Google" id="ProtNLM"/>
    </source>
</evidence>
<reference evidence="4" key="1">
    <citation type="submission" date="2017-10" db="EMBL/GenBank/DDBJ databases">
        <title>Resolving the taxonomy of Roseburia spp., Eubacterium rectale and Agathobacter spp. through phylogenomic analysis.</title>
        <authorList>
            <person name="Sheridan P.O."/>
            <person name="Walker A.W."/>
            <person name="Duncan S.H."/>
            <person name="Scott K.P."/>
            <person name="Toole P.W.O."/>
            <person name="Luis P."/>
            <person name="Flint H.J."/>
        </authorList>
    </citation>
    <scope>NUCLEOTIDE SEQUENCE [LARGE SCALE GENOMIC DNA]</scope>
    <source>
        <strain evidence="4">JK10</strain>
    </source>
</reference>
<protein>
    <recommendedName>
        <fullName evidence="6">RHS repeat protein</fullName>
    </recommendedName>
</protein>
<dbReference type="NCBIfam" id="TIGR01643">
    <property type="entry name" value="YD_repeat_2x"/>
    <property type="match status" value="9"/>
</dbReference>
<evidence type="ECO:0000313" key="5">
    <source>
        <dbReference type="Proteomes" id="UP000224317"/>
    </source>
</evidence>
<evidence type="ECO:0000256" key="1">
    <source>
        <dbReference type="ARBA" id="ARBA00022737"/>
    </source>
</evidence>
<gene>
    <name evidence="4" type="ORF">CSX00_07705</name>
</gene>
<dbReference type="Pfam" id="PF25023">
    <property type="entry name" value="TEN_YD-shell"/>
    <property type="match status" value="4"/>
</dbReference>
<feature type="domain" description="Teneurin-like YD-shell" evidence="3">
    <location>
        <begin position="662"/>
        <end position="814"/>
    </location>
</feature>
<dbReference type="Gene3D" id="2.180.10.10">
    <property type="entry name" value="RHS repeat-associated core"/>
    <property type="match status" value="3"/>
</dbReference>
<keyword evidence="1" id="KW-0677">Repeat</keyword>
<feature type="domain" description="Teneurin-like YD-shell" evidence="3">
    <location>
        <begin position="446"/>
        <end position="576"/>
    </location>
</feature>
<feature type="domain" description="DUF6531" evidence="2">
    <location>
        <begin position="285"/>
        <end position="356"/>
    </location>
</feature>
<dbReference type="Pfam" id="PF05593">
    <property type="entry name" value="RHS_repeat"/>
    <property type="match status" value="3"/>
</dbReference>
<evidence type="ECO:0000313" key="4">
    <source>
        <dbReference type="EMBL" id="PHU40097.1"/>
    </source>
</evidence>
<proteinExistence type="predicted"/>